<keyword evidence="5" id="KW-1185">Reference proteome</keyword>
<feature type="domain" description="RCK N-terminal" evidence="3">
    <location>
        <begin position="113"/>
        <end position="239"/>
    </location>
</feature>
<dbReference type="SUPFAM" id="SSF81324">
    <property type="entry name" value="Voltage-gated potassium channels"/>
    <property type="match status" value="1"/>
</dbReference>
<organism evidence="4 5">
    <name type="scientific">Perspicuibacillus lycopersici</name>
    <dbReference type="NCBI Taxonomy" id="1325689"/>
    <lineage>
        <taxon>Bacteria</taxon>
        <taxon>Bacillati</taxon>
        <taxon>Bacillota</taxon>
        <taxon>Bacilli</taxon>
        <taxon>Bacillales</taxon>
        <taxon>Bacillaceae</taxon>
        <taxon>Perspicuibacillus</taxon>
    </lineage>
</organism>
<comment type="caution">
    <text evidence="4">The sequence shown here is derived from an EMBL/GenBank/DDBJ whole genome shotgun (WGS) entry which is preliminary data.</text>
</comment>
<dbReference type="PANTHER" id="PTHR43833:SF9">
    <property type="entry name" value="POTASSIUM CHANNEL PROTEIN YUGO-RELATED"/>
    <property type="match status" value="1"/>
</dbReference>
<sequence length="330" mass="37080">MRVFFFKYFERYPYLIRLLFIVIGILLFFGMIIHFIEPKQFPTIFDGIWWAIITTSTIGYGDFVPKTIIGRLVGILLVLVGVGFVTSYFVTLATMTVKKENSIRKGTKEVNVTDHIVIIGWNERSKEIITSYLQLKSDLPIVLIDYSLQESPFSAEKNIFFIKGNAFSDDILKKANIKNAELVVVTADATKNEIDADMYTILTIVAIKGFAPKVYCVAEILTEEQIVNAKRAGANEIIPSNKLASSIMLQTMVTHGVSNALLDFMSLLKGVKVRFLQNPSFTNHTFESVSIILLKENKVLLGVNRDGKTHIGPPPSWIILATDQLLIIDH</sequence>
<evidence type="ECO:0000256" key="2">
    <source>
        <dbReference type="SAM" id="Phobius"/>
    </source>
</evidence>
<evidence type="ECO:0000313" key="5">
    <source>
        <dbReference type="Proteomes" id="UP001209318"/>
    </source>
</evidence>
<keyword evidence="2" id="KW-0812">Transmembrane</keyword>
<accession>A0AAE3LPW6</accession>
<comment type="subcellular location">
    <subcellularLocation>
        <location evidence="1">Cell membrane</location>
        <topology evidence="1">Multi-pass membrane protein</topology>
    </subcellularLocation>
</comment>
<dbReference type="PANTHER" id="PTHR43833">
    <property type="entry name" value="POTASSIUM CHANNEL PROTEIN 2-RELATED-RELATED"/>
    <property type="match status" value="1"/>
</dbReference>
<dbReference type="GO" id="GO:0005886">
    <property type="term" value="C:plasma membrane"/>
    <property type="evidence" value="ECO:0007669"/>
    <property type="project" value="UniProtKB-SubCell"/>
</dbReference>
<dbReference type="Gene3D" id="1.10.287.70">
    <property type="match status" value="1"/>
</dbReference>
<keyword evidence="2" id="KW-0472">Membrane</keyword>
<proteinExistence type="predicted"/>
<dbReference type="SUPFAM" id="SSF51735">
    <property type="entry name" value="NAD(P)-binding Rossmann-fold domains"/>
    <property type="match status" value="1"/>
</dbReference>
<dbReference type="EMBL" id="JAOUSF010000002">
    <property type="protein sequence ID" value="MCU9612759.1"/>
    <property type="molecule type" value="Genomic_DNA"/>
</dbReference>
<dbReference type="Pfam" id="PF02254">
    <property type="entry name" value="TrkA_N"/>
    <property type="match status" value="1"/>
</dbReference>
<dbReference type="PROSITE" id="PS51201">
    <property type="entry name" value="RCK_N"/>
    <property type="match status" value="1"/>
</dbReference>
<dbReference type="InterPro" id="IPR050721">
    <property type="entry name" value="Trk_Ktr_HKT_K-transport"/>
</dbReference>
<feature type="transmembrane region" description="Helical" evidence="2">
    <location>
        <begin position="12"/>
        <end position="36"/>
    </location>
</feature>
<dbReference type="InterPro" id="IPR003148">
    <property type="entry name" value="RCK_N"/>
</dbReference>
<dbReference type="InterPro" id="IPR036291">
    <property type="entry name" value="NAD(P)-bd_dom_sf"/>
</dbReference>
<reference evidence="4" key="1">
    <citation type="submission" date="2022-10" db="EMBL/GenBank/DDBJ databases">
        <title>Description of Fervidibacillus gen. nov. in the family Fervidibacillaceae fam. nov. with two species, Fervidibacillus albus sp. nov., and Fervidibacillus halotolerans sp. nov., isolated from tidal flat sediments.</title>
        <authorList>
            <person name="Kwon K.K."/>
            <person name="Yang S.-H."/>
        </authorList>
    </citation>
    <scope>NUCLEOTIDE SEQUENCE</scope>
    <source>
        <strain evidence="4">JCM 19140</strain>
    </source>
</reference>
<dbReference type="GO" id="GO:0006813">
    <property type="term" value="P:potassium ion transport"/>
    <property type="evidence" value="ECO:0007669"/>
    <property type="project" value="InterPro"/>
</dbReference>
<dbReference type="InterPro" id="IPR013099">
    <property type="entry name" value="K_chnl_dom"/>
</dbReference>
<dbReference type="Gene3D" id="3.40.50.720">
    <property type="entry name" value="NAD(P)-binding Rossmann-like Domain"/>
    <property type="match status" value="1"/>
</dbReference>
<dbReference type="RefSeq" id="WP_263071970.1">
    <property type="nucleotide sequence ID" value="NZ_JAOUSF010000002.1"/>
</dbReference>
<dbReference type="AlphaFoldDB" id="A0AAE3LPW6"/>
<gene>
    <name evidence="4" type="ORF">OEV98_04255</name>
</gene>
<evidence type="ECO:0000259" key="3">
    <source>
        <dbReference type="PROSITE" id="PS51201"/>
    </source>
</evidence>
<feature type="transmembrane region" description="Helical" evidence="2">
    <location>
        <begin position="72"/>
        <end position="95"/>
    </location>
</feature>
<keyword evidence="2" id="KW-1133">Transmembrane helix</keyword>
<evidence type="ECO:0000256" key="1">
    <source>
        <dbReference type="ARBA" id="ARBA00004651"/>
    </source>
</evidence>
<evidence type="ECO:0000313" key="4">
    <source>
        <dbReference type="EMBL" id="MCU9612759.1"/>
    </source>
</evidence>
<dbReference type="Proteomes" id="UP001209318">
    <property type="component" value="Unassembled WGS sequence"/>
</dbReference>
<name>A0AAE3LPW6_9BACI</name>
<protein>
    <submittedName>
        <fullName evidence="4">NAD-binding protein</fullName>
    </submittedName>
</protein>
<dbReference type="PRINTS" id="PR00169">
    <property type="entry name" value="KCHANNEL"/>
</dbReference>
<dbReference type="Pfam" id="PF07885">
    <property type="entry name" value="Ion_trans_2"/>
    <property type="match status" value="1"/>
</dbReference>